<dbReference type="Pfam" id="PF13677">
    <property type="entry name" value="MotB_plug"/>
    <property type="match status" value="1"/>
</dbReference>
<comment type="similarity">
    <text evidence="2">Belongs to the MotB family.</text>
</comment>
<evidence type="ECO:0000256" key="8">
    <source>
        <dbReference type="SAM" id="Phobius"/>
    </source>
</evidence>
<name>A0ABX1KMW9_9GAMM</name>
<evidence type="ECO:0000256" key="5">
    <source>
        <dbReference type="ARBA" id="ARBA00022989"/>
    </source>
</evidence>
<evidence type="ECO:0000256" key="3">
    <source>
        <dbReference type="ARBA" id="ARBA00022475"/>
    </source>
</evidence>
<dbReference type="InterPro" id="IPR036737">
    <property type="entry name" value="OmpA-like_sf"/>
</dbReference>
<evidence type="ECO:0000256" key="1">
    <source>
        <dbReference type="ARBA" id="ARBA00004162"/>
    </source>
</evidence>
<keyword evidence="4 8" id="KW-0812">Transmembrane</keyword>
<evidence type="ECO:0000256" key="4">
    <source>
        <dbReference type="ARBA" id="ARBA00022692"/>
    </source>
</evidence>
<dbReference type="EMBL" id="JABAEB010000006">
    <property type="protein sequence ID" value="NLQ23527.1"/>
    <property type="molecule type" value="Genomic_DNA"/>
</dbReference>
<gene>
    <name evidence="10" type="ORF">HGO26_11680</name>
</gene>
<dbReference type="Proteomes" id="UP000527352">
    <property type="component" value="Unassembled WGS sequence"/>
</dbReference>
<dbReference type="Gene3D" id="3.30.1330.60">
    <property type="entry name" value="OmpA-like domain"/>
    <property type="match status" value="1"/>
</dbReference>
<evidence type="ECO:0000256" key="7">
    <source>
        <dbReference type="PROSITE-ProRule" id="PRU00473"/>
    </source>
</evidence>
<dbReference type="PANTHER" id="PTHR30329:SF20">
    <property type="entry name" value="EXPORTED PROTEIN"/>
    <property type="match status" value="1"/>
</dbReference>
<feature type="transmembrane region" description="Helical" evidence="8">
    <location>
        <begin position="16"/>
        <end position="37"/>
    </location>
</feature>
<protein>
    <submittedName>
        <fullName evidence="10">OmpA family protein</fullName>
    </submittedName>
</protein>
<accession>A0ABX1KMW9</accession>
<keyword evidence="6 7" id="KW-0472">Membrane</keyword>
<comment type="subcellular location">
    <subcellularLocation>
        <location evidence="1">Cell membrane</location>
        <topology evidence="1">Single-pass membrane protein</topology>
    </subcellularLocation>
</comment>
<dbReference type="InterPro" id="IPR025713">
    <property type="entry name" value="MotB-like_N_dom"/>
</dbReference>
<evidence type="ECO:0000256" key="6">
    <source>
        <dbReference type="ARBA" id="ARBA00023136"/>
    </source>
</evidence>
<keyword evidence="11" id="KW-1185">Reference proteome</keyword>
<evidence type="ECO:0000256" key="2">
    <source>
        <dbReference type="ARBA" id="ARBA00008914"/>
    </source>
</evidence>
<feature type="domain" description="OmpA-like" evidence="9">
    <location>
        <begin position="146"/>
        <end position="266"/>
    </location>
</feature>
<dbReference type="RefSeq" id="WP_168825338.1">
    <property type="nucleotide sequence ID" value="NZ_JABAEB010000006.1"/>
</dbReference>
<keyword evidence="3" id="KW-1003">Cell membrane</keyword>
<evidence type="ECO:0000313" key="10">
    <source>
        <dbReference type="EMBL" id="NLQ23527.1"/>
    </source>
</evidence>
<dbReference type="PROSITE" id="PS51123">
    <property type="entry name" value="OMPA_2"/>
    <property type="match status" value="1"/>
</dbReference>
<dbReference type="InterPro" id="IPR050330">
    <property type="entry name" value="Bact_OuterMem_StrucFunc"/>
</dbReference>
<evidence type="ECO:0000259" key="9">
    <source>
        <dbReference type="PROSITE" id="PS51123"/>
    </source>
</evidence>
<organism evidence="10 11">
    <name type="scientific">Shewanella oncorhynchi</name>
    <dbReference type="NCBI Taxonomy" id="2726434"/>
    <lineage>
        <taxon>Bacteria</taxon>
        <taxon>Pseudomonadati</taxon>
        <taxon>Pseudomonadota</taxon>
        <taxon>Gammaproteobacteria</taxon>
        <taxon>Alteromonadales</taxon>
        <taxon>Shewanellaceae</taxon>
        <taxon>Shewanella</taxon>
    </lineage>
</organism>
<dbReference type="Pfam" id="PF00691">
    <property type="entry name" value="OmpA"/>
    <property type="match status" value="1"/>
</dbReference>
<sequence length="276" mass="30339">MRKKKVDPPENHERWLISYADFMTLLFALFVVLYSFAMSDKNEAKFMVEGLIDSLAKIGLISTPAVTSLAPGGTSILEPNTVTSVVDAEPKLIELATTAPASSESNDNTLANAKSNDTIKKYKEIISAKLKNEIENQEIEIDAVSDSLIIRIGDNNTFFASGSAFIQPKFVPLIDKIGEIIASVPGRIVIAGHTDATLPMEIYADNWDLSSLRATAVVRVITKNKGVNPSRIIVQGLADTQPRFKNDTPEHRQKNRRIEIIINQGNTVESHIPIPE</sequence>
<keyword evidence="5 8" id="KW-1133">Transmembrane helix</keyword>
<reference evidence="10 11" key="1">
    <citation type="submission" date="2020-04" db="EMBL/GenBank/DDBJ databases">
        <title>The first description of lens atrophy caused by putative novel Shewanella sp. that is a new emerging pathogen for cultured rainbow trout?</title>
        <authorList>
            <person name="Saticioglu I.B."/>
            <person name="Duman M."/>
            <person name="Altun S."/>
        </authorList>
    </citation>
    <scope>NUCLEOTIDE SEQUENCE [LARGE SCALE GENOMIC DNA]</scope>
    <source>
        <strain evidence="10 11">S-1</strain>
    </source>
</reference>
<proteinExistence type="inferred from homology"/>
<dbReference type="PANTHER" id="PTHR30329">
    <property type="entry name" value="STATOR ELEMENT OF FLAGELLAR MOTOR COMPLEX"/>
    <property type="match status" value="1"/>
</dbReference>
<dbReference type="InterPro" id="IPR006665">
    <property type="entry name" value="OmpA-like"/>
</dbReference>
<evidence type="ECO:0000313" key="11">
    <source>
        <dbReference type="Proteomes" id="UP000527352"/>
    </source>
</evidence>
<dbReference type="CDD" id="cd07185">
    <property type="entry name" value="OmpA_C-like"/>
    <property type="match status" value="1"/>
</dbReference>
<dbReference type="SUPFAM" id="SSF103088">
    <property type="entry name" value="OmpA-like"/>
    <property type="match status" value="1"/>
</dbReference>
<comment type="caution">
    <text evidence="10">The sequence shown here is derived from an EMBL/GenBank/DDBJ whole genome shotgun (WGS) entry which is preliminary data.</text>
</comment>